<keyword evidence="2" id="KW-1185">Reference proteome</keyword>
<evidence type="ECO:0000313" key="2">
    <source>
        <dbReference type="Proteomes" id="UP000002139"/>
    </source>
</evidence>
<accession>A9EW73</accession>
<sequence length="97" mass="10617">MWCAARGRVDEAMMVDSRAPRRPFLARLVRLLARRLAASQANFGISVLTESDEPVAPDHRFVVARGVVVDEATRRAASAHVRRKGLAVLDLVPGRAS</sequence>
<name>A9EW73_SORC5</name>
<dbReference type="AlphaFoldDB" id="A9EW73"/>
<dbReference type="EMBL" id="AM746676">
    <property type="protein sequence ID" value="CAN94294.1"/>
    <property type="molecule type" value="Genomic_DNA"/>
</dbReference>
<evidence type="ECO:0000313" key="1">
    <source>
        <dbReference type="EMBL" id="CAN94294.1"/>
    </source>
</evidence>
<dbReference type="KEGG" id="scl:sce4131"/>
<organism evidence="1 2">
    <name type="scientific">Sorangium cellulosum (strain So ce56)</name>
    <name type="common">Polyangium cellulosum (strain So ce56)</name>
    <dbReference type="NCBI Taxonomy" id="448385"/>
    <lineage>
        <taxon>Bacteria</taxon>
        <taxon>Pseudomonadati</taxon>
        <taxon>Myxococcota</taxon>
        <taxon>Polyangia</taxon>
        <taxon>Polyangiales</taxon>
        <taxon>Polyangiaceae</taxon>
        <taxon>Sorangium</taxon>
    </lineage>
</organism>
<protein>
    <submittedName>
        <fullName evidence="1">Uncharacterized protein</fullName>
    </submittedName>
</protein>
<dbReference type="Proteomes" id="UP000002139">
    <property type="component" value="Chromosome"/>
</dbReference>
<gene>
    <name evidence="1" type="ordered locus">sce4131</name>
</gene>
<reference evidence="1 2" key="1">
    <citation type="journal article" date="2007" name="Nat. Biotechnol.">
        <title>Complete genome sequence of the myxobacterium Sorangium cellulosum.</title>
        <authorList>
            <person name="Schneiker S."/>
            <person name="Perlova O."/>
            <person name="Kaiser O."/>
            <person name="Gerth K."/>
            <person name="Alici A."/>
            <person name="Altmeyer M.O."/>
            <person name="Bartels D."/>
            <person name="Bekel T."/>
            <person name="Beyer S."/>
            <person name="Bode E."/>
            <person name="Bode H.B."/>
            <person name="Bolten C.J."/>
            <person name="Choudhuri J.V."/>
            <person name="Doss S."/>
            <person name="Elnakady Y.A."/>
            <person name="Frank B."/>
            <person name="Gaigalat L."/>
            <person name="Goesmann A."/>
            <person name="Groeger C."/>
            <person name="Gross F."/>
            <person name="Jelsbak L."/>
            <person name="Jelsbak L."/>
            <person name="Kalinowski J."/>
            <person name="Kegler C."/>
            <person name="Knauber T."/>
            <person name="Konietzny S."/>
            <person name="Kopp M."/>
            <person name="Krause L."/>
            <person name="Krug D."/>
            <person name="Linke B."/>
            <person name="Mahmud T."/>
            <person name="Martinez-Arias R."/>
            <person name="McHardy A.C."/>
            <person name="Merai M."/>
            <person name="Meyer F."/>
            <person name="Mormann S."/>
            <person name="Munoz-Dorado J."/>
            <person name="Perez J."/>
            <person name="Pradella S."/>
            <person name="Rachid S."/>
            <person name="Raddatz G."/>
            <person name="Rosenau F."/>
            <person name="Rueckert C."/>
            <person name="Sasse F."/>
            <person name="Scharfe M."/>
            <person name="Schuster S.C."/>
            <person name="Suen G."/>
            <person name="Treuner-Lange A."/>
            <person name="Velicer G.J."/>
            <person name="Vorholter F.-J."/>
            <person name="Weissman K.J."/>
            <person name="Welch R.D."/>
            <person name="Wenzel S.C."/>
            <person name="Whitworth D.E."/>
            <person name="Wilhelm S."/>
            <person name="Wittmann C."/>
            <person name="Bloecker H."/>
            <person name="Puehler A."/>
            <person name="Mueller R."/>
        </authorList>
    </citation>
    <scope>NUCLEOTIDE SEQUENCE [LARGE SCALE GENOMIC DNA]</scope>
    <source>
        <strain evidence="2">So ce56</strain>
    </source>
</reference>
<proteinExistence type="predicted"/>
<dbReference type="HOGENOM" id="CLU_2345195_0_0_7"/>